<dbReference type="GO" id="GO:0009306">
    <property type="term" value="P:protein secretion"/>
    <property type="evidence" value="ECO:0007669"/>
    <property type="project" value="InterPro"/>
</dbReference>
<evidence type="ECO:0000256" key="6">
    <source>
        <dbReference type="ARBA" id="ARBA00022692"/>
    </source>
</evidence>
<dbReference type="SUPFAM" id="SSF160544">
    <property type="entry name" value="EscU C-terminal domain-like"/>
    <property type="match status" value="1"/>
</dbReference>
<evidence type="ECO:0000256" key="10">
    <source>
        <dbReference type="ARBA" id="ARBA00023136"/>
    </source>
</evidence>
<dbReference type="Proteomes" id="UP000439994">
    <property type="component" value="Unassembled WGS sequence"/>
</dbReference>
<dbReference type="OrthoDB" id="9807950at2"/>
<keyword evidence="5 13" id="KW-1003">Cell membrane</keyword>
<dbReference type="PANTHER" id="PTHR30531:SF12">
    <property type="entry name" value="FLAGELLAR BIOSYNTHETIC PROTEIN FLHB"/>
    <property type="match status" value="1"/>
</dbReference>
<keyword evidence="4 13" id="KW-0813">Transport</keyword>
<evidence type="ECO:0000256" key="5">
    <source>
        <dbReference type="ARBA" id="ARBA00022475"/>
    </source>
</evidence>
<dbReference type="InterPro" id="IPR006135">
    <property type="entry name" value="T3SS_substrate_exporter"/>
</dbReference>
<dbReference type="InterPro" id="IPR006136">
    <property type="entry name" value="FlhB"/>
</dbReference>
<name>A0A6N8F6L0_9GAMM</name>
<gene>
    <name evidence="13 15" type="primary">flhB</name>
    <name evidence="15" type="ORF">GNP35_06755</name>
</gene>
<keyword evidence="11 13" id="KW-1006">Bacterial flagellum protein export</keyword>
<dbReference type="Gene3D" id="3.40.1690.10">
    <property type="entry name" value="secretion proteins EscU"/>
    <property type="match status" value="1"/>
</dbReference>
<feature type="compositionally biased region" description="Basic and acidic residues" evidence="14">
    <location>
        <begin position="7"/>
        <end position="23"/>
    </location>
</feature>
<dbReference type="AlphaFoldDB" id="A0A6N8F6L0"/>
<feature type="transmembrane region" description="Helical" evidence="13">
    <location>
        <begin position="150"/>
        <end position="169"/>
    </location>
</feature>
<comment type="function">
    <text evidence="12 13">Required for formation of the rod structure in the basal body of the flagellar apparatus. Together with FliI and FliH, may constitute the export apparatus of flagellin.</text>
</comment>
<feature type="region of interest" description="Disordered" evidence="14">
    <location>
        <begin position="1"/>
        <end position="23"/>
    </location>
</feature>
<comment type="subcellular location">
    <subcellularLocation>
        <location evidence="1">Cell membrane</location>
        <topology evidence="1">Multi-pass membrane protein</topology>
    </subcellularLocation>
</comment>
<evidence type="ECO:0000256" key="2">
    <source>
        <dbReference type="ARBA" id="ARBA00010690"/>
    </source>
</evidence>
<feature type="region of interest" description="Disordered" evidence="14">
    <location>
        <begin position="357"/>
        <end position="376"/>
    </location>
</feature>
<dbReference type="GO" id="GO:0044780">
    <property type="term" value="P:bacterial-type flagellum assembly"/>
    <property type="evidence" value="ECO:0007669"/>
    <property type="project" value="InterPro"/>
</dbReference>
<evidence type="ECO:0000256" key="9">
    <source>
        <dbReference type="ARBA" id="ARBA00022989"/>
    </source>
</evidence>
<evidence type="ECO:0000256" key="7">
    <source>
        <dbReference type="ARBA" id="ARBA00022795"/>
    </source>
</evidence>
<dbReference type="EMBL" id="WOCD01000003">
    <property type="protein sequence ID" value="MUH72205.1"/>
    <property type="molecule type" value="Genomic_DNA"/>
</dbReference>
<dbReference type="InterPro" id="IPR029025">
    <property type="entry name" value="T3SS_substrate_exporter_C"/>
</dbReference>
<evidence type="ECO:0000256" key="14">
    <source>
        <dbReference type="SAM" id="MobiDB-lite"/>
    </source>
</evidence>
<evidence type="ECO:0000256" key="11">
    <source>
        <dbReference type="ARBA" id="ARBA00023225"/>
    </source>
</evidence>
<dbReference type="NCBIfam" id="TIGR00328">
    <property type="entry name" value="flhB"/>
    <property type="match status" value="1"/>
</dbReference>
<comment type="caution">
    <text evidence="15">The sequence shown here is derived from an EMBL/GenBank/DDBJ whole genome shotgun (WGS) entry which is preliminary data.</text>
</comment>
<feature type="transmembrane region" description="Helical" evidence="13">
    <location>
        <begin position="189"/>
        <end position="211"/>
    </location>
</feature>
<evidence type="ECO:0000256" key="4">
    <source>
        <dbReference type="ARBA" id="ARBA00022448"/>
    </source>
</evidence>
<keyword evidence="8 13" id="KW-0653">Protein transport</keyword>
<evidence type="ECO:0000256" key="12">
    <source>
        <dbReference type="ARBA" id="ARBA00025078"/>
    </source>
</evidence>
<evidence type="ECO:0000256" key="8">
    <source>
        <dbReference type="ARBA" id="ARBA00022927"/>
    </source>
</evidence>
<accession>A0A6N8F6L0</accession>
<keyword evidence="10 13" id="KW-0472">Membrane</keyword>
<evidence type="ECO:0000256" key="3">
    <source>
        <dbReference type="ARBA" id="ARBA00021622"/>
    </source>
</evidence>
<dbReference type="FunFam" id="3.40.1690.10:FF:000001">
    <property type="entry name" value="Flagellar biosynthetic protein FlhB"/>
    <property type="match status" value="1"/>
</dbReference>
<keyword evidence="15" id="KW-0966">Cell projection</keyword>
<keyword evidence="6 13" id="KW-0812">Transmembrane</keyword>
<organism evidence="15 16">
    <name type="scientific">Psychrosphaera haliotis</name>
    <dbReference type="NCBI Taxonomy" id="555083"/>
    <lineage>
        <taxon>Bacteria</taxon>
        <taxon>Pseudomonadati</taxon>
        <taxon>Pseudomonadota</taxon>
        <taxon>Gammaproteobacteria</taxon>
        <taxon>Alteromonadales</taxon>
        <taxon>Pseudoalteromonadaceae</taxon>
        <taxon>Psychrosphaera</taxon>
    </lineage>
</organism>
<feature type="transmembrane region" description="Helical" evidence="13">
    <location>
        <begin position="93"/>
        <end position="118"/>
    </location>
</feature>
<reference evidence="15 16" key="1">
    <citation type="submission" date="2019-11" db="EMBL/GenBank/DDBJ databases">
        <title>P. haliotis isolates from Z. marina roots.</title>
        <authorList>
            <person name="Cohen M."/>
            <person name="Jospin G."/>
            <person name="Eisen J.A."/>
            <person name="Coil D.A."/>
        </authorList>
    </citation>
    <scope>NUCLEOTIDE SEQUENCE [LARGE SCALE GENOMIC DNA]</scope>
    <source>
        <strain evidence="15 16">UCD-MCMsp1aY</strain>
    </source>
</reference>
<keyword evidence="16" id="KW-1185">Reference proteome</keyword>
<keyword evidence="7 13" id="KW-1005">Bacterial flagellum biogenesis</keyword>
<comment type="similarity">
    <text evidence="2 13">Belongs to the type III secretion exporter family.</text>
</comment>
<evidence type="ECO:0000313" key="15">
    <source>
        <dbReference type="EMBL" id="MUH72205.1"/>
    </source>
</evidence>
<keyword evidence="15" id="KW-0282">Flagellum</keyword>
<dbReference type="GO" id="GO:0005886">
    <property type="term" value="C:plasma membrane"/>
    <property type="evidence" value="ECO:0007669"/>
    <property type="project" value="UniProtKB-SubCell"/>
</dbReference>
<evidence type="ECO:0000256" key="1">
    <source>
        <dbReference type="ARBA" id="ARBA00004651"/>
    </source>
</evidence>
<evidence type="ECO:0000313" key="16">
    <source>
        <dbReference type="Proteomes" id="UP000439994"/>
    </source>
</evidence>
<proteinExistence type="inferred from homology"/>
<dbReference type="PRINTS" id="PR00950">
    <property type="entry name" value="TYPE3IMSPROT"/>
</dbReference>
<dbReference type="RefSeq" id="WP_155695400.1">
    <property type="nucleotide sequence ID" value="NZ_BAAAFQ010000004.1"/>
</dbReference>
<sequence>MAEDSDQEKTEEPTAKRLEDARKKGQIARSKELGTTGVLVASASAMLMFGASLGKKLIEVMGNQFALDRDDAFDPTKMFSVFGEVLTHVAGPLAGIFGVILVAAFVSNSLLGGINFSWEAMAPKFSKMSPLKGFKRMFGTQAVVELIKSILKVAVVATVAILLIDVFLVDILYLSLEDLPGNTYDATELLAWIFLGLCCSTIVISLVDVPFQKWNHNKQLKMSKQEIKDEYKSTEGNPEIKGRIRQAQREVSQRRMMSEVPTADVVVTNPTHYSVAIKYDTEKSNAPFVVAKGADLIAMHIRKIAKEREVPMIETPMLTRSIYYTTDINQEVPEQLFIAVAQVLAYVYQLDMYEQGKGTKPKPVDQNPDIPPELRY</sequence>
<evidence type="ECO:0000256" key="13">
    <source>
        <dbReference type="RuleBase" id="RU364091"/>
    </source>
</evidence>
<feature type="transmembrane region" description="Helical" evidence="13">
    <location>
        <begin position="33"/>
        <end position="53"/>
    </location>
</feature>
<keyword evidence="9 13" id="KW-1133">Transmembrane helix</keyword>
<keyword evidence="15" id="KW-0969">Cilium</keyword>
<dbReference type="PANTHER" id="PTHR30531">
    <property type="entry name" value="FLAGELLAR BIOSYNTHETIC PROTEIN FLHB"/>
    <property type="match status" value="1"/>
</dbReference>
<protein>
    <recommendedName>
        <fullName evidence="3 13">Flagellar biosynthetic protein FlhB</fullName>
    </recommendedName>
</protein>
<dbReference type="Gene3D" id="6.10.250.2080">
    <property type="match status" value="1"/>
</dbReference>
<dbReference type="Pfam" id="PF01312">
    <property type="entry name" value="Bac_export_2"/>
    <property type="match status" value="1"/>
</dbReference>